<evidence type="ECO:0000256" key="1">
    <source>
        <dbReference type="PIRSR" id="PIRSR601310-1"/>
    </source>
</evidence>
<dbReference type="CDD" id="cd01276">
    <property type="entry name" value="PKCI_related"/>
    <property type="match status" value="1"/>
</dbReference>
<feature type="active site" description="Tele-AMP-histidine intermediate" evidence="1">
    <location>
        <position position="119"/>
    </location>
</feature>
<dbReference type="InterPro" id="IPR036265">
    <property type="entry name" value="HIT-like_sf"/>
</dbReference>
<dbReference type="SUPFAM" id="SSF54197">
    <property type="entry name" value="HIT-like"/>
    <property type="match status" value="1"/>
</dbReference>
<dbReference type="InterPro" id="IPR001310">
    <property type="entry name" value="Histidine_triad_HIT"/>
</dbReference>
<dbReference type="Pfam" id="PF01230">
    <property type="entry name" value="HIT"/>
    <property type="match status" value="1"/>
</dbReference>
<dbReference type="PRINTS" id="PR00332">
    <property type="entry name" value="HISTRIAD"/>
</dbReference>
<keyword evidence="6" id="KW-1185">Reference proteome</keyword>
<proteinExistence type="predicted"/>
<dbReference type="Gene3D" id="3.30.428.10">
    <property type="entry name" value="HIT-like"/>
    <property type="match status" value="1"/>
</dbReference>
<evidence type="ECO:0000259" key="4">
    <source>
        <dbReference type="PROSITE" id="PS51084"/>
    </source>
</evidence>
<feature type="domain" description="HIT" evidence="4">
    <location>
        <begin position="20"/>
        <end position="133"/>
    </location>
</feature>
<protein>
    <submittedName>
        <fullName evidence="5">Histidine triad (HIT) family protein</fullName>
    </submittedName>
</protein>
<dbReference type="AlphaFoldDB" id="A0A1H7DP31"/>
<accession>A0A1H7DP31</accession>
<feature type="short sequence motif" description="Histidine triad motif" evidence="2 3">
    <location>
        <begin position="117"/>
        <end position="121"/>
    </location>
</feature>
<organism evidence="5 6">
    <name type="scientific">Paraburkholderia diazotrophica</name>
    <dbReference type="NCBI Taxonomy" id="667676"/>
    <lineage>
        <taxon>Bacteria</taxon>
        <taxon>Pseudomonadati</taxon>
        <taxon>Pseudomonadota</taxon>
        <taxon>Betaproteobacteria</taxon>
        <taxon>Burkholderiales</taxon>
        <taxon>Burkholderiaceae</taxon>
        <taxon>Paraburkholderia</taxon>
    </lineage>
</organism>
<dbReference type="InterPro" id="IPR011146">
    <property type="entry name" value="HIT-like"/>
</dbReference>
<dbReference type="EMBL" id="FNYE01000032">
    <property type="protein sequence ID" value="SEK03516.1"/>
    <property type="molecule type" value="Genomic_DNA"/>
</dbReference>
<dbReference type="GO" id="GO:0003824">
    <property type="term" value="F:catalytic activity"/>
    <property type="evidence" value="ECO:0007669"/>
    <property type="project" value="InterPro"/>
</dbReference>
<dbReference type="STRING" id="667676.SAMN05192539_103285"/>
<gene>
    <name evidence="5" type="ORF">SAMN05192539_103285</name>
</gene>
<evidence type="ECO:0000313" key="5">
    <source>
        <dbReference type="EMBL" id="SEK03516.1"/>
    </source>
</evidence>
<evidence type="ECO:0000256" key="2">
    <source>
        <dbReference type="PIRSR" id="PIRSR601310-3"/>
    </source>
</evidence>
<dbReference type="PROSITE" id="PS51084">
    <property type="entry name" value="HIT_2"/>
    <property type="match status" value="1"/>
</dbReference>
<evidence type="ECO:0000313" key="6">
    <source>
        <dbReference type="Proteomes" id="UP000198866"/>
    </source>
</evidence>
<name>A0A1H7DP31_9BURK</name>
<reference evidence="6" key="1">
    <citation type="submission" date="2016-10" db="EMBL/GenBank/DDBJ databases">
        <authorList>
            <person name="Varghese N."/>
            <person name="Submissions S."/>
        </authorList>
    </citation>
    <scope>NUCLEOTIDE SEQUENCE [LARGE SCALE GENOMIC DNA]</scope>
    <source>
        <strain evidence="6">LMG 26031</strain>
    </source>
</reference>
<evidence type="ECO:0000256" key="3">
    <source>
        <dbReference type="PROSITE-ProRule" id="PRU00464"/>
    </source>
</evidence>
<sequence>MRRALRSASIETMSHDPNCLFCKIAAGEVPSTKVHEDDEFVAFRDIRPAAETHVLVIPRKHIETLSNCTEGDAALLGKMLILVARLAEQLGVAYKGGQTGFRTVINTGPGGGQEVYHLHAHLLAGPRPWLRMG</sequence>
<dbReference type="PANTHER" id="PTHR23089">
    <property type="entry name" value="HISTIDINE TRIAD HIT PROTEIN"/>
    <property type="match status" value="1"/>
</dbReference>
<dbReference type="Proteomes" id="UP000198866">
    <property type="component" value="Unassembled WGS sequence"/>
</dbReference>